<evidence type="ECO:0000313" key="3">
    <source>
        <dbReference type="EMBL" id="SFI51929.1"/>
    </source>
</evidence>
<dbReference type="InterPro" id="IPR049492">
    <property type="entry name" value="BD-FAE-like_dom"/>
</dbReference>
<evidence type="ECO:0000256" key="1">
    <source>
        <dbReference type="ARBA" id="ARBA00022801"/>
    </source>
</evidence>
<keyword evidence="1" id="KW-0378">Hydrolase</keyword>
<dbReference type="GO" id="GO:0016787">
    <property type="term" value="F:hydrolase activity"/>
    <property type="evidence" value="ECO:0007669"/>
    <property type="project" value="UniProtKB-KW"/>
</dbReference>
<dbReference type="SUPFAM" id="SSF53474">
    <property type="entry name" value="alpha/beta-Hydrolases"/>
    <property type="match status" value="1"/>
</dbReference>
<dbReference type="InterPro" id="IPR050300">
    <property type="entry name" value="GDXG_lipolytic_enzyme"/>
</dbReference>
<reference evidence="3 4" key="1">
    <citation type="submission" date="2016-10" db="EMBL/GenBank/DDBJ databases">
        <authorList>
            <person name="de Groot N.N."/>
        </authorList>
    </citation>
    <scope>NUCLEOTIDE SEQUENCE [LARGE SCALE GENOMIC DNA]</scope>
    <source>
        <strain evidence="3 4">DSM 26000</strain>
    </source>
</reference>
<dbReference type="PANTHER" id="PTHR48081:SF6">
    <property type="entry name" value="PEPTIDASE S9 PROLYL OLIGOPEPTIDASE CATALYTIC DOMAIN-CONTAINING PROTEIN"/>
    <property type="match status" value="1"/>
</dbReference>
<dbReference type="Proteomes" id="UP000198931">
    <property type="component" value="Unassembled WGS sequence"/>
</dbReference>
<gene>
    <name evidence="3" type="ORF">SAMN05443292_2803</name>
</gene>
<accession>A0A1I3IVG5</accession>
<keyword evidence="4" id="KW-1185">Reference proteome</keyword>
<dbReference type="EMBL" id="FOQT01000005">
    <property type="protein sequence ID" value="SFI51929.1"/>
    <property type="molecule type" value="Genomic_DNA"/>
</dbReference>
<evidence type="ECO:0000313" key="4">
    <source>
        <dbReference type="Proteomes" id="UP000198931"/>
    </source>
</evidence>
<feature type="domain" description="BD-FAE-like" evidence="2">
    <location>
        <begin position="66"/>
        <end position="258"/>
    </location>
</feature>
<evidence type="ECO:0000259" key="2">
    <source>
        <dbReference type="Pfam" id="PF20434"/>
    </source>
</evidence>
<dbReference type="Pfam" id="PF20434">
    <property type="entry name" value="BD-FAE"/>
    <property type="match status" value="1"/>
</dbReference>
<organism evidence="3 4">
    <name type="scientific">Halpernia frigidisoli</name>
    <dbReference type="NCBI Taxonomy" id="1125876"/>
    <lineage>
        <taxon>Bacteria</taxon>
        <taxon>Pseudomonadati</taxon>
        <taxon>Bacteroidota</taxon>
        <taxon>Flavobacteriia</taxon>
        <taxon>Flavobacteriales</taxon>
        <taxon>Weeksellaceae</taxon>
        <taxon>Chryseobacterium group</taxon>
        <taxon>Halpernia</taxon>
    </lineage>
</organism>
<dbReference type="AlphaFoldDB" id="A0A1I3IVG5"/>
<sequence length="308" mass="34643">MKFLKLFLIFFSIIFSQIIFAQMETVNLWPNEIPNSIVNPKYKEVDIFENSVLVKASKVSVPTITIYKPAKPNGTAVLIFPGGGYEHLSMKKEGFQVAEWLNSLGITAFLIKYRLPSDSIMTDKSIGPLRDAQEAMRFVRRNAEKYNLNKKKIGVIGFSAGGHLAATLSTHFKDEIYKKTDTVSAKPNFSILIYPVISMDEKIAHLGSRKALLGENPSEHLVLKFSADKNVNFSTPITFLAHATDDKSVPVENSVSYYLALKEKNIPAEMHLYEKGGHGFGLGNTSSNKTWTKQCELWLESNNFKYNY</sequence>
<proteinExistence type="predicted"/>
<protein>
    <submittedName>
        <fullName evidence="3">Acetyl esterase/lipase</fullName>
    </submittedName>
</protein>
<dbReference type="PANTHER" id="PTHR48081">
    <property type="entry name" value="AB HYDROLASE SUPERFAMILY PROTEIN C4A8.06C"/>
    <property type="match status" value="1"/>
</dbReference>
<dbReference type="STRING" id="1125876.SAMN05443292_2803"/>
<name>A0A1I3IVG5_9FLAO</name>
<dbReference type="Gene3D" id="3.40.50.1820">
    <property type="entry name" value="alpha/beta hydrolase"/>
    <property type="match status" value="1"/>
</dbReference>
<dbReference type="OrthoDB" id="9794725at2"/>
<dbReference type="InterPro" id="IPR029058">
    <property type="entry name" value="AB_hydrolase_fold"/>
</dbReference>